<name>A0A927CBH9_9BACL</name>
<dbReference type="InterPro" id="IPR036259">
    <property type="entry name" value="MFS_trans_sf"/>
</dbReference>
<proteinExistence type="predicted"/>
<protein>
    <recommendedName>
        <fullName evidence="4">Major facilitator superfamily (MFS) profile domain-containing protein</fullName>
    </recommendedName>
</protein>
<sequence length="105" mass="11488">MNRTKLAAKIPLFYVYSFLNSFLLDRAIWMLVLVFQGFLLSEVSLIESAYHCAIFLLEVPAGYVADRYGKRVSLLAAELAGIVPSGLLLAGGDASILAYGQAERD</sequence>
<dbReference type="AlphaFoldDB" id="A0A927CBH9"/>
<evidence type="ECO:0000256" key="1">
    <source>
        <dbReference type="SAM" id="Phobius"/>
    </source>
</evidence>
<gene>
    <name evidence="2" type="ORF">IDH45_16225</name>
</gene>
<comment type="caution">
    <text evidence="2">The sequence shown here is derived from an EMBL/GenBank/DDBJ whole genome shotgun (WGS) entry which is preliminary data.</text>
</comment>
<organism evidence="2 3">
    <name type="scientific">Paenibacillus oceani</name>
    <dbReference type="NCBI Taxonomy" id="2772510"/>
    <lineage>
        <taxon>Bacteria</taxon>
        <taxon>Bacillati</taxon>
        <taxon>Bacillota</taxon>
        <taxon>Bacilli</taxon>
        <taxon>Bacillales</taxon>
        <taxon>Paenibacillaceae</taxon>
        <taxon>Paenibacillus</taxon>
    </lineage>
</organism>
<keyword evidence="1" id="KW-1133">Transmembrane helix</keyword>
<dbReference type="PANTHER" id="PTHR23530:SF1">
    <property type="entry name" value="PERMEASE, MAJOR FACILITATOR SUPERFAMILY-RELATED"/>
    <property type="match status" value="1"/>
</dbReference>
<dbReference type="RefSeq" id="WP_190929169.1">
    <property type="nucleotide sequence ID" value="NZ_JACXJA010000020.1"/>
</dbReference>
<dbReference type="PANTHER" id="PTHR23530">
    <property type="entry name" value="TRANSPORT PROTEIN-RELATED"/>
    <property type="match status" value="1"/>
</dbReference>
<dbReference type="Proteomes" id="UP000639396">
    <property type="component" value="Unassembled WGS sequence"/>
</dbReference>
<keyword evidence="1" id="KW-0472">Membrane</keyword>
<evidence type="ECO:0008006" key="4">
    <source>
        <dbReference type="Google" id="ProtNLM"/>
    </source>
</evidence>
<evidence type="ECO:0000313" key="3">
    <source>
        <dbReference type="Proteomes" id="UP000639396"/>
    </source>
</evidence>
<feature type="transmembrane region" description="Helical" evidence="1">
    <location>
        <begin position="12"/>
        <end position="36"/>
    </location>
</feature>
<dbReference type="Gene3D" id="1.20.1250.20">
    <property type="entry name" value="MFS general substrate transporter like domains"/>
    <property type="match status" value="1"/>
</dbReference>
<dbReference type="InterPro" id="IPR053160">
    <property type="entry name" value="MFS_DHA3_Transporter"/>
</dbReference>
<dbReference type="SUPFAM" id="SSF103473">
    <property type="entry name" value="MFS general substrate transporter"/>
    <property type="match status" value="1"/>
</dbReference>
<accession>A0A927CBH9</accession>
<keyword evidence="3" id="KW-1185">Reference proteome</keyword>
<reference evidence="2" key="1">
    <citation type="submission" date="2020-09" db="EMBL/GenBank/DDBJ databases">
        <title>A novel bacterium of genus Paenibacillus, isolated from South China Sea.</title>
        <authorList>
            <person name="Huang H."/>
            <person name="Mo K."/>
            <person name="Hu Y."/>
        </authorList>
    </citation>
    <scope>NUCLEOTIDE SEQUENCE</scope>
    <source>
        <strain evidence="2">IB182363</strain>
    </source>
</reference>
<keyword evidence="1" id="KW-0812">Transmembrane</keyword>
<evidence type="ECO:0000313" key="2">
    <source>
        <dbReference type="EMBL" id="MBD2863542.1"/>
    </source>
</evidence>
<dbReference type="EMBL" id="JACXJA010000020">
    <property type="protein sequence ID" value="MBD2863542.1"/>
    <property type="molecule type" value="Genomic_DNA"/>
</dbReference>